<evidence type="ECO:0000259" key="3">
    <source>
        <dbReference type="PROSITE" id="PS50175"/>
    </source>
</evidence>
<evidence type="ECO:0000256" key="2">
    <source>
        <dbReference type="ARBA" id="ARBA00022801"/>
    </source>
</evidence>
<dbReference type="SUPFAM" id="SSF53098">
    <property type="entry name" value="Ribonuclease H-like"/>
    <property type="match status" value="1"/>
</dbReference>
<dbReference type="InterPro" id="IPR043128">
    <property type="entry name" value="Rev_trsase/Diguanyl_cyclase"/>
</dbReference>
<dbReference type="Pfam" id="PF17921">
    <property type="entry name" value="Integrase_H2C2"/>
    <property type="match status" value="1"/>
</dbReference>
<dbReference type="PROSITE" id="PS50994">
    <property type="entry name" value="INTEGRASE"/>
    <property type="match status" value="1"/>
</dbReference>
<dbReference type="InterPro" id="IPR021109">
    <property type="entry name" value="Peptidase_aspartic_dom_sf"/>
</dbReference>
<dbReference type="Gene3D" id="3.30.420.10">
    <property type="entry name" value="Ribonuclease H-like superfamily/Ribonuclease H"/>
    <property type="match status" value="1"/>
</dbReference>
<organism evidence="6 7">
    <name type="scientific">Priapulus caudatus</name>
    <name type="common">Priapulid worm</name>
    <dbReference type="NCBI Taxonomy" id="37621"/>
    <lineage>
        <taxon>Eukaryota</taxon>
        <taxon>Metazoa</taxon>
        <taxon>Ecdysozoa</taxon>
        <taxon>Scalidophora</taxon>
        <taxon>Priapulida</taxon>
        <taxon>Priapulimorpha</taxon>
        <taxon>Priapulimorphida</taxon>
        <taxon>Priapulidae</taxon>
        <taxon>Priapulus</taxon>
    </lineage>
</organism>
<dbReference type="Gene3D" id="2.40.70.10">
    <property type="entry name" value="Acid Proteases"/>
    <property type="match status" value="1"/>
</dbReference>
<dbReference type="CDD" id="cd01647">
    <property type="entry name" value="RT_LTR"/>
    <property type="match status" value="1"/>
</dbReference>
<feature type="domain" description="Reverse transcriptase" evidence="4">
    <location>
        <begin position="373"/>
        <end position="550"/>
    </location>
</feature>
<dbReference type="PANTHER" id="PTHR37984:SF9">
    <property type="entry name" value="INTEGRASE CATALYTIC DOMAIN-CONTAINING PROTEIN"/>
    <property type="match status" value="1"/>
</dbReference>
<dbReference type="InterPro" id="IPR012337">
    <property type="entry name" value="RNaseH-like_sf"/>
</dbReference>
<dbReference type="InterPro" id="IPR001584">
    <property type="entry name" value="Integrase_cat-core"/>
</dbReference>
<feature type="domain" description="Peptidase A2" evidence="3">
    <location>
        <begin position="228"/>
        <end position="265"/>
    </location>
</feature>
<evidence type="ECO:0000313" key="7">
    <source>
        <dbReference type="RefSeq" id="XP_014676649.1"/>
    </source>
</evidence>
<dbReference type="PROSITE" id="PS50175">
    <property type="entry name" value="ASP_PROT_RETROV"/>
    <property type="match status" value="1"/>
</dbReference>
<dbReference type="Pfam" id="PF00078">
    <property type="entry name" value="RVT_1"/>
    <property type="match status" value="1"/>
</dbReference>
<evidence type="ECO:0000256" key="1">
    <source>
        <dbReference type="ARBA" id="ARBA00012493"/>
    </source>
</evidence>
<dbReference type="GeneID" id="106816538"/>
<keyword evidence="2" id="KW-0378">Hydrolase</keyword>
<dbReference type="InterPro" id="IPR050951">
    <property type="entry name" value="Retrovirus_Pol_polyprotein"/>
</dbReference>
<evidence type="ECO:0000313" key="6">
    <source>
        <dbReference type="Proteomes" id="UP000695022"/>
    </source>
</evidence>
<dbReference type="PANTHER" id="PTHR37984">
    <property type="entry name" value="PROTEIN CBG26694"/>
    <property type="match status" value="1"/>
</dbReference>
<keyword evidence="6" id="KW-1185">Reference proteome</keyword>
<evidence type="ECO:0000259" key="4">
    <source>
        <dbReference type="PROSITE" id="PS50878"/>
    </source>
</evidence>
<name>A0ABM1EWS8_PRICU</name>
<dbReference type="Gene3D" id="4.10.60.10">
    <property type="entry name" value="Zinc finger, CCHC-type"/>
    <property type="match status" value="1"/>
</dbReference>
<dbReference type="InterPro" id="IPR036397">
    <property type="entry name" value="RNaseH_sf"/>
</dbReference>
<dbReference type="Pfam" id="PF00665">
    <property type="entry name" value="rve"/>
    <property type="match status" value="1"/>
</dbReference>
<dbReference type="CDD" id="cd09274">
    <property type="entry name" value="RNase_HI_RT_Ty3"/>
    <property type="match status" value="1"/>
</dbReference>
<protein>
    <recommendedName>
        <fullName evidence="1">RNA-directed DNA polymerase</fullName>
        <ecNumber evidence="1">2.7.7.49</ecNumber>
    </recommendedName>
</protein>
<dbReference type="SUPFAM" id="SSF50630">
    <property type="entry name" value="Acid proteases"/>
    <property type="match status" value="1"/>
</dbReference>
<dbReference type="InterPro" id="IPR041588">
    <property type="entry name" value="Integrase_H2C2"/>
</dbReference>
<accession>A0ABM1EWS8</accession>
<dbReference type="Proteomes" id="UP000695022">
    <property type="component" value="Unplaced"/>
</dbReference>
<dbReference type="InterPro" id="IPR041577">
    <property type="entry name" value="RT_RNaseH_2"/>
</dbReference>
<dbReference type="Gene3D" id="1.10.340.70">
    <property type="match status" value="1"/>
</dbReference>
<dbReference type="Gene3D" id="3.30.70.270">
    <property type="match status" value="2"/>
</dbReference>
<feature type="domain" description="Integrase catalytic" evidence="5">
    <location>
        <begin position="922"/>
        <end position="993"/>
    </location>
</feature>
<dbReference type="EC" id="2.7.7.49" evidence="1"/>
<proteinExistence type="predicted"/>
<dbReference type="SUPFAM" id="SSF56672">
    <property type="entry name" value="DNA/RNA polymerases"/>
    <property type="match status" value="1"/>
</dbReference>
<dbReference type="InterPro" id="IPR001995">
    <property type="entry name" value="Peptidase_A2_cat"/>
</dbReference>
<dbReference type="Gene3D" id="3.10.10.10">
    <property type="entry name" value="HIV Type 1 Reverse Transcriptase, subunit A, domain 1"/>
    <property type="match status" value="1"/>
</dbReference>
<reference evidence="7" key="1">
    <citation type="submission" date="2025-08" db="UniProtKB">
        <authorList>
            <consortium name="RefSeq"/>
        </authorList>
    </citation>
    <scope>IDENTIFICATION</scope>
</reference>
<dbReference type="PROSITE" id="PS50878">
    <property type="entry name" value="RT_POL"/>
    <property type="match status" value="1"/>
</dbReference>
<evidence type="ECO:0000259" key="5">
    <source>
        <dbReference type="PROSITE" id="PS50994"/>
    </source>
</evidence>
<dbReference type="InterPro" id="IPR043502">
    <property type="entry name" value="DNA/RNA_pol_sf"/>
</dbReference>
<dbReference type="RefSeq" id="XP_014676649.1">
    <property type="nucleotide sequence ID" value="XM_014821163.1"/>
</dbReference>
<gene>
    <name evidence="7" type="primary">LOC106816538</name>
</gene>
<sequence>MSLNTKKFEEYFIVRHNTIFERAKFNGRVQGLDEPIDSFITALHTLAEHCEYGTLKEELIRDRIVVGIRDKHLSERMQVNKNLTLKLATDLARQSAQVKNQVRELTSTTVVGAEALAVHAKGRYDKKSARSTSQYGQKVRGESKRCPWCGNYAHNRSLCPAKNVNCRRCQLKGHFEKVCRKAKTVNEVTTQSRSYASSDVFLGEVKVGNQSGRSPQWTFPITVCDKEVKFRVDTGADVSVMSRQVFDREFPGTRLESSSRVIRGADHKPIHTYGCFRAEMKFKEKSCVEEVYIFEKASNLLSGKASHELGIVSVVGSVEKKFPSLFTGLGKLETPYEIKLREDVRPYAISAPRRIPLPLLPRVKEELSRLQAIGVISSVEEPTDWCAPIVVVPKPSGDVRLCVDLTKLNVAVQRERHMLPPVDYVLGQLANAKVFSKVDAKAGFHQIPLSEKSRKLTTFITPFGRFCFNRLPFGISSAPEHFSKRIAQILDGTPGAVSLMDDVIVFGRNQAEHDANLTRALTRLENAGITLNRDKCVFSQSSIKCLGQIVSADGITADPGKVGAVRDMPVPTNVSELRRFLGMVNQMGKFTLDLAELTKPMRDLLSKTNMWQWGKLQETAFEKIKSILSDASCLALYDPSRETKVTSDASLYGLGSVITQRDGREWRPVAYASRSLSPTEQRYAQIDKEALAIVWACEKFREYLIGIKFLVETDHKPLISLLSSKDMEQLPPRIQRFRMRLMRYSYDIVHVPGKELYTADALSRAPAYPPTQSDGTLEQETDAFVRMITESIPATDKRLENIRDHQQEDDVCREVIQYVEEGWPDRNCLKGLAKQYWPHRMELTVVDNLLCGTRIVIPRSLRSDILEKLHEGHQGIVKCRELAKRAVWWPGVSRDLADLVERCRECNQSANSRVEPLIPSAMPDRPWQKVATDLFELKKSKYLLVVDYYSRYIEVSRLESTSSRAVINHMKSIFARHGIAETVISDNGPQYAS</sequence>
<dbReference type="Pfam" id="PF17919">
    <property type="entry name" value="RT_RNaseH_2"/>
    <property type="match status" value="1"/>
</dbReference>
<dbReference type="InterPro" id="IPR000477">
    <property type="entry name" value="RT_dom"/>
</dbReference>